<reference evidence="3" key="1">
    <citation type="submission" date="2015-10" db="EMBL/GenBank/DDBJ databases">
        <authorList>
            <person name="Ju K.-S."/>
            <person name="Doroghazi J.R."/>
            <person name="Metcalf W.W."/>
        </authorList>
    </citation>
    <scope>NUCLEOTIDE SEQUENCE [LARGE SCALE GENOMIC DNA]</scope>
    <source>
        <strain evidence="3">NRRL 3151</strain>
    </source>
</reference>
<proteinExistence type="predicted"/>
<keyword evidence="3" id="KW-1185">Reference proteome</keyword>
<comment type="caution">
    <text evidence="2">The sequence shown here is derived from an EMBL/GenBank/DDBJ whole genome shotgun (WGS) entry which is preliminary data.</text>
</comment>
<dbReference type="OrthoDB" id="4563217at2"/>
<evidence type="ECO:0000313" key="3">
    <source>
        <dbReference type="Proteomes" id="UP000053923"/>
    </source>
</evidence>
<keyword evidence="1" id="KW-0812">Transmembrane</keyword>
<evidence type="ECO:0000313" key="2">
    <source>
        <dbReference type="EMBL" id="KUL43773.1"/>
    </source>
</evidence>
<name>A0A0X3VG53_9ACTN</name>
<evidence type="ECO:0000256" key="1">
    <source>
        <dbReference type="SAM" id="Phobius"/>
    </source>
</evidence>
<dbReference type="Proteomes" id="UP000053923">
    <property type="component" value="Unassembled WGS sequence"/>
</dbReference>
<sequence length="142" mass="15588">MGALVFTARNYLLSREGQVTDRYATAIGQLASDKGDERMGGIYGLERIMADSPRDHYTIVEVLAAFVREHAQTPAAPDAVDARAPADVQAALTVLGRRPQRPELKLRPINLIGAWFCALIGATIALLLLSKWHDRQLARPAR</sequence>
<dbReference type="AlphaFoldDB" id="A0A0X3VG53"/>
<gene>
    <name evidence="2" type="ORF">ADL12_06795</name>
</gene>
<protein>
    <submittedName>
        <fullName evidence="2">Uncharacterized protein</fullName>
    </submittedName>
</protein>
<dbReference type="EMBL" id="LLZG01000030">
    <property type="protein sequence ID" value="KUL43773.1"/>
    <property type="molecule type" value="Genomic_DNA"/>
</dbReference>
<accession>A0A0X3VG53</accession>
<organism evidence="2 3">
    <name type="scientific">Streptomyces regalis</name>
    <dbReference type="NCBI Taxonomy" id="68262"/>
    <lineage>
        <taxon>Bacteria</taxon>
        <taxon>Bacillati</taxon>
        <taxon>Actinomycetota</taxon>
        <taxon>Actinomycetes</taxon>
        <taxon>Kitasatosporales</taxon>
        <taxon>Streptomycetaceae</taxon>
        <taxon>Streptomyces</taxon>
    </lineage>
</organism>
<dbReference type="RefSeq" id="WP_079051880.1">
    <property type="nucleotide sequence ID" value="NZ_LLZG01000030.1"/>
</dbReference>
<keyword evidence="1" id="KW-0472">Membrane</keyword>
<keyword evidence="1" id="KW-1133">Transmembrane helix</keyword>
<feature type="transmembrane region" description="Helical" evidence="1">
    <location>
        <begin position="109"/>
        <end position="129"/>
    </location>
</feature>